<keyword evidence="3" id="KW-0804">Transcription</keyword>
<dbReference type="SMART" id="SM00342">
    <property type="entry name" value="HTH_ARAC"/>
    <property type="match status" value="1"/>
</dbReference>
<keyword evidence="2" id="KW-0238">DNA-binding</keyword>
<evidence type="ECO:0000256" key="2">
    <source>
        <dbReference type="ARBA" id="ARBA00023125"/>
    </source>
</evidence>
<sequence length="346" mass="38817">MNLSTKRVPVRYFSLMLGYLSAQGTDTARLLAMAQIEPARFERGDGTLLPGEVDALVVAACRLTGRGDLGFDVGRMIKLNAHDELGYALLSCQNLDHLLRLASRYYHFINELFTMRYRRGPGGGESVFSPVVAMPPDTMRFAMEMIAVSVQAQFQLLFESDPPAYDVRMAMPAPAHHARYTRLLPVRFHFDEGALPGITIEMGSAVLDRPLPMALPRVVEQFEERMKTPRHHRPVPDAGWGEYVTMMLREAHGQQVTLEDLARRMNISARTIDRNLKKEHLQFRDLSQQVRFESARAMLARGDATVAQVALQLGFSDPANFGRAFRRQAGMTPGEFQQQAAARRGA</sequence>
<dbReference type="Gene3D" id="1.10.10.60">
    <property type="entry name" value="Homeodomain-like"/>
    <property type="match status" value="1"/>
</dbReference>
<evidence type="ECO:0000259" key="4">
    <source>
        <dbReference type="PROSITE" id="PS01124"/>
    </source>
</evidence>
<dbReference type="PROSITE" id="PS01124">
    <property type="entry name" value="HTH_ARAC_FAMILY_2"/>
    <property type="match status" value="1"/>
</dbReference>
<organism evidence="5 6">
    <name type="scientific">Variovorax humicola</name>
    <dbReference type="NCBI Taxonomy" id="1769758"/>
    <lineage>
        <taxon>Bacteria</taxon>
        <taxon>Pseudomonadati</taxon>
        <taxon>Pseudomonadota</taxon>
        <taxon>Betaproteobacteria</taxon>
        <taxon>Burkholderiales</taxon>
        <taxon>Comamonadaceae</taxon>
        <taxon>Variovorax</taxon>
    </lineage>
</organism>
<dbReference type="Proteomes" id="UP001363010">
    <property type="component" value="Unassembled WGS sequence"/>
</dbReference>
<protein>
    <submittedName>
        <fullName evidence="5">AraC family transcriptional regulator ligand-binding domain-containing protein</fullName>
    </submittedName>
</protein>
<dbReference type="InterPro" id="IPR032687">
    <property type="entry name" value="AraC-type_N"/>
</dbReference>
<dbReference type="Pfam" id="PF12625">
    <property type="entry name" value="Arabinose_bd"/>
    <property type="match status" value="1"/>
</dbReference>
<evidence type="ECO:0000256" key="3">
    <source>
        <dbReference type="ARBA" id="ARBA00023163"/>
    </source>
</evidence>
<dbReference type="InterPro" id="IPR020449">
    <property type="entry name" value="Tscrpt_reg_AraC-type_HTH"/>
</dbReference>
<keyword evidence="1" id="KW-0805">Transcription regulation</keyword>
<dbReference type="RefSeq" id="WP_340362629.1">
    <property type="nucleotide sequence ID" value="NZ_JBBKZV010000002.1"/>
</dbReference>
<dbReference type="InterPro" id="IPR018060">
    <property type="entry name" value="HTH_AraC"/>
</dbReference>
<dbReference type="PANTHER" id="PTHR47894:SF1">
    <property type="entry name" value="HTH-TYPE TRANSCRIPTIONAL REGULATOR VQSM"/>
    <property type="match status" value="1"/>
</dbReference>
<reference evidence="5 6" key="1">
    <citation type="submission" date="2024-03" db="EMBL/GenBank/DDBJ databases">
        <title>Novel species of the genus Variovorax.</title>
        <authorList>
            <person name="Liu Q."/>
            <person name="Xin Y.-H."/>
        </authorList>
    </citation>
    <scope>NUCLEOTIDE SEQUENCE [LARGE SCALE GENOMIC DNA]</scope>
    <source>
        <strain evidence="5 6">KACC 18501</strain>
    </source>
</reference>
<dbReference type="InterPro" id="IPR009057">
    <property type="entry name" value="Homeodomain-like_sf"/>
</dbReference>
<dbReference type="PRINTS" id="PR00032">
    <property type="entry name" value="HTHARAC"/>
</dbReference>
<name>A0ABU8VWU4_9BURK</name>
<dbReference type="EMBL" id="JBBKZV010000002">
    <property type="protein sequence ID" value="MEJ8821587.1"/>
    <property type="molecule type" value="Genomic_DNA"/>
</dbReference>
<evidence type="ECO:0000256" key="1">
    <source>
        <dbReference type="ARBA" id="ARBA00023015"/>
    </source>
</evidence>
<keyword evidence="6" id="KW-1185">Reference proteome</keyword>
<gene>
    <name evidence="5" type="ORF">WKW80_06000</name>
</gene>
<dbReference type="Pfam" id="PF12833">
    <property type="entry name" value="HTH_18"/>
    <property type="match status" value="1"/>
</dbReference>
<comment type="caution">
    <text evidence="5">The sequence shown here is derived from an EMBL/GenBank/DDBJ whole genome shotgun (WGS) entry which is preliminary data.</text>
</comment>
<dbReference type="PANTHER" id="PTHR47894">
    <property type="entry name" value="HTH-TYPE TRANSCRIPTIONAL REGULATOR GADX"/>
    <property type="match status" value="1"/>
</dbReference>
<evidence type="ECO:0000313" key="5">
    <source>
        <dbReference type="EMBL" id="MEJ8821587.1"/>
    </source>
</evidence>
<proteinExistence type="predicted"/>
<accession>A0ABU8VWU4</accession>
<dbReference type="SUPFAM" id="SSF46689">
    <property type="entry name" value="Homeodomain-like"/>
    <property type="match status" value="1"/>
</dbReference>
<evidence type="ECO:0000313" key="6">
    <source>
        <dbReference type="Proteomes" id="UP001363010"/>
    </source>
</evidence>
<feature type="domain" description="HTH araC/xylS-type" evidence="4">
    <location>
        <begin position="242"/>
        <end position="339"/>
    </location>
</feature>